<dbReference type="SMART" id="SM01160">
    <property type="entry name" value="DUF1751"/>
    <property type="match status" value="1"/>
</dbReference>
<dbReference type="AlphaFoldDB" id="A0A423XL02"/>
<feature type="coiled-coil region" evidence="5">
    <location>
        <begin position="362"/>
        <end position="462"/>
    </location>
</feature>
<proteinExistence type="predicted"/>
<evidence type="ECO:0000256" key="7">
    <source>
        <dbReference type="SAM" id="Phobius"/>
    </source>
</evidence>
<dbReference type="FunCoup" id="A0A423XL02">
    <property type="interactions" value="12"/>
</dbReference>
<dbReference type="InterPro" id="IPR013861">
    <property type="entry name" value="TMEM115/Pdh1/Rbl19"/>
</dbReference>
<evidence type="ECO:0000313" key="9">
    <source>
        <dbReference type="Proteomes" id="UP000285146"/>
    </source>
</evidence>
<keyword evidence="2 7" id="KW-0812">Transmembrane</keyword>
<feature type="transmembrane region" description="Helical" evidence="7">
    <location>
        <begin position="114"/>
        <end position="135"/>
    </location>
</feature>
<organism evidence="8 9">
    <name type="scientific">Cytospora leucostoma</name>
    <dbReference type="NCBI Taxonomy" id="1230097"/>
    <lineage>
        <taxon>Eukaryota</taxon>
        <taxon>Fungi</taxon>
        <taxon>Dikarya</taxon>
        <taxon>Ascomycota</taxon>
        <taxon>Pezizomycotina</taxon>
        <taxon>Sordariomycetes</taxon>
        <taxon>Sordariomycetidae</taxon>
        <taxon>Diaporthales</taxon>
        <taxon>Cytosporaceae</taxon>
        <taxon>Cytospora</taxon>
    </lineage>
</organism>
<feature type="transmembrane region" description="Helical" evidence="7">
    <location>
        <begin position="47"/>
        <end position="72"/>
    </location>
</feature>
<keyword evidence="9" id="KW-1185">Reference proteome</keyword>
<evidence type="ECO:0000256" key="1">
    <source>
        <dbReference type="ARBA" id="ARBA00004141"/>
    </source>
</evidence>
<dbReference type="GO" id="GO:0006890">
    <property type="term" value="P:retrograde vesicle-mediated transport, Golgi to endoplasmic reticulum"/>
    <property type="evidence" value="ECO:0007669"/>
    <property type="project" value="InterPro"/>
</dbReference>
<dbReference type="PANTHER" id="PTHR43066:SF21">
    <property type="entry name" value="UBIQUITIN-ASSOCIATED DOMAIN-CONTAINING PROTEIN 2"/>
    <property type="match status" value="1"/>
</dbReference>
<dbReference type="Proteomes" id="UP000285146">
    <property type="component" value="Unassembled WGS sequence"/>
</dbReference>
<dbReference type="SUPFAM" id="SSF144091">
    <property type="entry name" value="Rhomboid-like"/>
    <property type="match status" value="1"/>
</dbReference>
<evidence type="ECO:0000256" key="2">
    <source>
        <dbReference type="ARBA" id="ARBA00022692"/>
    </source>
</evidence>
<evidence type="ECO:0008006" key="10">
    <source>
        <dbReference type="Google" id="ProtNLM"/>
    </source>
</evidence>
<dbReference type="InParanoid" id="A0A423XL02"/>
<keyword evidence="5" id="KW-0175">Coiled coil</keyword>
<gene>
    <name evidence="8" type="ORF">VPNG_01292</name>
</gene>
<feature type="region of interest" description="Disordered" evidence="6">
    <location>
        <begin position="237"/>
        <end position="258"/>
    </location>
</feature>
<comment type="subcellular location">
    <subcellularLocation>
        <location evidence="1">Membrane</location>
        <topology evidence="1">Multi-pass membrane protein</topology>
    </subcellularLocation>
</comment>
<protein>
    <recommendedName>
        <fullName evidence="10">Peptidase S54 rhomboid domain-containing protein</fullName>
    </recommendedName>
</protein>
<name>A0A423XL02_9PEZI</name>
<dbReference type="InterPro" id="IPR035952">
    <property type="entry name" value="Rhomboid-like_sf"/>
</dbReference>
<feature type="transmembrane region" description="Helical" evidence="7">
    <location>
        <begin position="84"/>
        <end position="108"/>
    </location>
</feature>
<comment type="caution">
    <text evidence="8">The sequence shown here is derived from an EMBL/GenBank/DDBJ whole genome shotgun (WGS) entry which is preliminary data.</text>
</comment>
<sequence length="505" mass="58679">MSFTNAPVTRTLVVGLVSSSVAASLFDLKHYFYILVDTHIWKYHQPWRALISQLCYTNSSEVLFAVITLYNMRVVERLWGSRKYASFLLVSGLLTSVITPAVLVFLLRPLTGGLFNYLPAGPTPIIFAILAQYHAMIPHIYKYRMALTASSSTTTDDAAGLTFSDKSYRYFLALQLALFQWPGSLLGAAVGWVVGYAWRNDLFPSRVITWRLPGWMVGMRTQKRSQEFEGLRRRLEGENAPSATATAQHKRAQLEDTTRDQQYRMAQDYYVETLPSGRQRFVKKTTTPNLRRSHSEPHDGSTQSSRSRRVDFLDVTRAEYKSLLARERVLYQDNEDLRRRNSALKANWRTCDDELRRVCSRMPALENAVRKLEYENSELRRRSFDGHNSHGSRELEDAMRRLRNMNTKLRDENDTLIARVRSLEREVREGMGDRARKLVDEINNWRRRHERLDANAEKLARNLEYVSARNKLLESDNEYLMIQERKYKGEVTRLDAILRHHGLSR</sequence>
<evidence type="ECO:0000256" key="4">
    <source>
        <dbReference type="ARBA" id="ARBA00023136"/>
    </source>
</evidence>
<dbReference type="OrthoDB" id="272778at2759"/>
<evidence type="ECO:0000256" key="3">
    <source>
        <dbReference type="ARBA" id="ARBA00022989"/>
    </source>
</evidence>
<dbReference type="Gene3D" id="1.20.1540.10">
    <property type="entry name" value="Rhomboid-like"/>
    <property type="match status" value="1"/>
</dbReference>
<dbReference type="GO" id="GO:0016020">
    <property type="term" value="C:membrane"/>
    <property type="evidence" value="ECO:0007669"/>
    <property type="project" value="UniProtKB-SubCell"/>
</dbReference>
<accession>A0A423XL02</accession>
<feature type="transmembrane region" description="Helical" evidence="7">
    <location>
        <begin position="176"/>
        <end position="198"/>
    </location>
</feature>
<keyword evidence="3 7" id="KW-1133">Transmembrane helix</keyword>
<dbReference type="PANTHER" id="PTHR43066">
    <property type="entry name" value="RHOMBOID-RELATED PROTEIN"/>
    <property type="match status" value="1"/>
</dbReference>
<evidence type="ECO:0000256" key="5">
    <source>
        <dbReference type="SAM" id="Coils"/>
    </source>
</evidence>
<feature type="region of interest" description="Disordered" evidence="6">
    <location>
        <begin position="285"/>
        <end position="308"/>
    </location>
</feature>
<evidence type="ECO:0000256" key="6">
    <source>
        <dbReference type="SAM" id="MobiDB-lite"/>
    </source>
</evidence>
<dbReference type="GO" id="GO:0004252">
    <property type="term" value="F:serine-type endopeptidase activity"/>
    <property type="evidence" value="ECO:0007669"/>
    <property type="project" value="TreeGrafter"/>
</dbReference>
<dbReference type="Pfam" id="PF08551">
    <property type="entry name" value="DUF1751"/>
    <property type="match status" value="1"/>
</dbReference>
<keyword evidence="4 7" id="KW-0472">Membrane</keyword>
<dbReference type="STRING" id="1230097.A0A423XL02"/>
<evidence type="ECO:0000313" key="8">
    <source>
        <dbReference type="EMBL" id="ROW17071.1"/>
    </source>
</evidence>
<dbReference type="EMBL" id="LKEB01000003">
    <property type="protein sequence ID" value="ROW17071.1"/>
    <property type="molecule type" value="Genomic_DNA"/>
</dbReference>
<reference evidence="8 9" key="1">
    <citation type="submission" date="2015-09" db="EMBL/GenBank/DDBJ databases">
        <title>Host preference determinants of Valsa canker pathogens revealed by comparative genomics.</title>
        <authorList>
            <person name="Yin Z."/>
            <person name="Huang L."/>
        </authorList>
    </citation>
    <scope>NUCLEOTIDE SEQUENCE [LARGE SCALE GENOMIC DNA]</scope>
    <source>
        <strain evidence="8 9">SXYLt</strain>
    </source>
</reference>